<gene>
    <name evidence="9" type="ORF">GCM10010358_48180</name>
</gene>
<comment type="caution">
    <text evidence="9">The sequence shown here is derived from an EMBL/GenBank/DDBJ whole genome shotgun (WGS) entry which is preliminary data.</text>
</comment>
<dbReference type="SMART" id="SM00448">
    <property type="entry name" value="REC"/>
    <property type="match status" value="1"/>
</dbReference>
<dbReference type="InterPro" id="IPR011006">
    <property type="entry name" value="CheY-like_superfamily"/>
</dbReference>
<dbReference type="PROSITE" id="PS50110">
    <property type="entry name" value="RESPONSE_REGULATORY"/>
    <property type="match status" value="1"/>
</dbReference>
<proteinExistence type="predicted"/>
<evidence type="ECO:0000256" key="3">
    <source>
        <dbReference type="ARBA" id="ARBA00023125"/>
    </source>
</evidence>
<feature type="domain" description="HTH luxR-type" evidence="7">
    <location>
        <begin position="166"/>
        <end position="231"/>
    </location>
</feature>
<dbReference type="PANTHER" id="PTHR43214:SF24">
    <property type="entry name" value="TRANSCRIPTIONAL REGULATORY PROTEIN NARL-RELATED"/>
    <property type="match status" value="1"/>
</dbReference>
<dbReference type="SUPFAM" id="SSF52172">
    <property type="entry name" value="CheY-like"/>
    <property type="match status" value="1"/>
</dbReference>
<reference evidence="9" key="2">
    <citation type="submission" date="2020-09" db="EMBL/GenBank/DDBJ databases">
        <authorList>
            <person name="Sun Q."/>
            <person name="Ohkuma M."/>
        </authorList>
    </citation>
    <scope>NUCLEOTIDE SEQUENCE</scope>
    <source>
        <strain evidence="9">JCM 4790</strain>
    </source>
</reference>
<evidence type="ECO:0000256" key="1">
    <source>
        <dbReference type="ARBA" id="ARBA00022553"/>
    </source>
</evidence>
<evidence type="ECO:0000313" key="10">
    <source>
        <dbReference type="Proteomes" id="UP000619244"/>
    </source>
</evidence>
<dbReference type="InterPro" id="IPR039420">
    <property type="entry name" value="WalR-like"/>
</dbReference>
<evidence type="ECO:0000256" key="2">
    <source>
        <dbReference type="ARBA" id="ARBA00023015"/>
    </source>
</evidence>
<dbReference type="InterPro" id="IPR016032">
    <property type="entry name" value="Sig_transdc_resp-reg_C-effctor"/>
</dbReference>
<evidence type="ECO:0000259" key="7">
    <source>
        <dbReference type="PROSITE" id="PS50043"/>
    </source>
</evidence>
<dbReference type="Pfam" id="PF00196">
    <property type="entry name" value="GerE"/>
    <property type="match status" value="1"/>
</dbReference>
<evidence type="ECO:0000256" key="5">
    <source>
        <dbReference type="PROSITE-ProRule" id="PRU00169"/>
    </source>
</evidence>
<dbReference type="CDD" id="cd06170">
    <property type="entry name" value="LuxR_C_like"/>
    <property type="match status" value="1"/>
</dbReference>
<evidence type="ECO:0000259" key="8">
    <source>
        <dbReference type="PROSITE" id="PS50110"/>
    </source>
</evidence>
<dbReference type="PRINTS" id="PR00038">
    <property type="entry name" value="HTHLUXR"/>
</dbReference>
<sequence length="235" mass="25595">MTMPDTPRAPTPAPTSTSAPAPARILLADDHALVRRGVRMILDREPDLEVVAEAGDGAEAVDLARAHEVDLAVLDVAMPRLTGLQAARELAARRPGLRVLMLTMHDNEQYFFQALKAGACGYVLKSVADRDLVAACRAALDDEPFLCPGAVTALIRNYLDRVRHGEETPGQVLTPREEEVLKLVAEGHSSKEIAGLLVISVKTVQRHRANLLHKLGLRDRLDLTRYAVRAGLIEP</sequence>
<dbReference type="AlphaFoldDB" id="A0A918NRC6"/>
<dbReference type="PANTHER" id="PTHR43214">
    <property type="entry name" value="TWO-COMPONENT RESPONSE REGULATOR"/>
    <property type="match status" value="1"/>
</dbReference>
<dbReference type="EMBL" id="BMVU01000026">
    <property type="protein sequence ID" value="GGX88590.1"/>
    <property type="molecule type" value="Genomic_DNA"/>
</dbReference>
<dbReference type="Gene3D" id="3.40.50.2300">
    <property type="match status" value="1"/>
</dbReference>
<keyword evidence="1 5" id="KW-0597">Phosphoprotein</keyword>
<dbReference type="Proteomes" id="UP000619244">
    <property type="component" value="Unassembled WGS sequence"/>
</dbReference>
<keyword evidence="4" id="KW-0804">Transcription</keyword>
<dbReference type="PROSITE" id="PS00622">
    <property type="entry name" value="HTH_LUXR_1"/>
    <property type="match status" value="1"/>
</dbReference>
<dbReference type="InterPro" id="IPR000792">
    <property type="entry name" value="Tscrpt_reg_LuxR_C"/>
</dbReference>
<accession>A0A918NRC6</accession>
<dbReference type="CDD" id="cd17535">
    <property type="entry name" value="REC_NarL-like"/>
    <property type="match status" value="1"/>
</dbReference>
<protein>
    <submittedName>
        <fullName evidence="9">DNA-binding response regulator</fullName>
    </submittedName>
</protein>
<keyword evidence="3 9" id="KW-0238">DNA-binding</keyword>
<reference evidence="9" key="1">
    <citation type="journal article" date="2014" name="Int. J. Syst. Evol. Microbiol.">
        <title>Complete genome sequence of Corynebacterium casei LMG S-19264T (=DSM 44701T), isolated from a smear-ripened cheese.</title>
        <authorList>
            <consortium name="US DOE Joint Genome Institute (JGI-PGF)"/>
            <person name="Walter F."/>
            <person name="Albersmeier A."/>
            <person name="Kalinowski J."/>
            <person name="Ruckert C."/>
        </authorList>
    </citation>
    <scope>NUCLEOTIDE SEQUENCE</scope>
    <source>
        <strain evidence="9">JCM 4790</strain>
    </source>
</reference>
<dbReference type="GO" id="GO:0000160">
    <property type="term" value="P:phosphorelay signal transduction system"/>
    <property type="evidence" value="ECO:0007669"/>
    <property type="project" value="InterPro"/>
</dbReference>
<dbReference type="SUPFAM" id="SSF46894">
    <property type="entry name" value="C-terminal effector domain of the bipartite response regulators"/>
    <property type="match status" value="1"/>
</dbReference>
<dbReference type="GO" id="GO:0003677">
    <property type="term" value="F:DNA binding"/>
    <property type="evidence" value="ECO:0007669"/>
    <property type="project" value="UniProtKB-KW"/>
</dbReference>
<keyword evidence="2" id="KW-0805">Transcription regulation</keyword>
<organism evidence="9 10">
    <name type="scientific">Streptomyces minutiscleroticus</name>
    <dbReference type="NCBI Taxonomy" id="68238"/>
    <lineage>
        <taxon>Bacteria</taxon>
        <taxon>Bacillati</taxon>
        <taxon>Actinomycetota</taxon>
        <taxon>Actinomycetes</taxon>
        <taxon>Kitasatosporales</taxon>
        <taxon>Streptomycetaceae</taxon>
        <taxon>Streptomyces</taxon>
    </lineage>
</organism>
<name>A0A918NRC6_9ACTN</name>
<dbReference type="GO" id="GO:0006355">
    <property type="term" value="P:regulation of DNA-templated transcription"/>
    <property type="evidence" value="ECO:0007669"/>
    <property type="project" value="InterPro"/>
</dbReference>
<evidence type="ECO:0000256" key="6">
    <source>
        <dbReference type="SAM" id="MobiDB-lite"/>
    </source>
</evidence>
<feature type="region of interest" description="Disordered" evidence="6">
    <location>
        <begin position="1"/>
        <end position="22"/>
    </location>
</feature>
<feature type="domain" description="Response regulatory" evidence="8">
    <location>
        <begin position="24"/>
        <end position="140"/>
    </location>
</feature>
<dbReference type="SMART" id="SM00421">
    <property type="entry name" value="HTH_LUXR"/>
    <property type="match status" value="1"/>
</dbReference>
<dbReference type="Pfam" id="PF00072">
    <property type="entry name" value="Response_reg"/>
    <property type="match status" value="1"/>
</dbReference>
<keyword evidence="10" id="KW-1185">Reference proteome</keyword>
<evidence type="ECO:0000313" key="9">
    <source>
        <dbReference type="EMBL" id="GGX88590.1"/>
    </source>
</evidence>
<dbReference type="InterPro" id="IPR058245">
    <property type="entry name" value="NreC/VraR/RcsB-like_REC"/>
</dbReference>
<evidence type="ECO:0000256" key="4">
    <source>
        <dbReference type="ARBA" id="ARBA00023163"/>
    </source>
</evidence>
<feature type="modified residue" description="4-aspartylphosphate" evidence="5">
    <location>
        <position position="75"/>
    </location>
</feature>
<dbReference type="PROSITE" id="PS50043">
    <property type="entry name" value="HTH_LUXR_2"/>
    <property type="match status" value="1"/>
</dbReference>
<dbReference type="InterPro" id="IPR001789">
    <property type="entry name" value="Sig_transdc_resp-reg_receiver"/>
</dbReference>